<dbReference type="ChiTaRS" id="ARRB2">
    <property type="organism name" value="human"/>
</dbReference>
<proteinExistence type="predicted"/>
<evidence type="ECO:0000256" key="1">
    <source>
        <dbReference type="SAM" id="MobiDB-lite"/>
    </source>
</evidence>
<dbReference type="OrthoDB" id="298939at2759"/>
<dbReference type="AlphaFoldDB" id="L8ECB1"/>
<organism evidence="2">
    <name type="scientific">Homo sapiens</name>
    <name type="common">Human</name>
    <dbReference type="NCBI Taxonomy" id="9606"/>
    <lineage>
        <taxon>Eukaryota</taxon>
        <taxon>Metazoa</taxon>
        <taxon>Chordata</taxon>
        <taxon>Craniata</taxon>
        <taxon>Vertebrata</taxon>
        <taxon>Euteleostomi</taxon>
        <taxon>Mammalia</taxon>
        <taxon>Eutheria</taxon>
        <taxon>Euarchontoglires</taxon>
        <taxon>Primates</taxon>
        <taxon>Haplorrhini</taxon>
        <taxon>Catarrhini</taxon>
        <taxon>Hominidae</taxon>
        <taxon>Homo</taxon>
    </lineage>
</organism>
<evidence type="ECO:0000313" key="2">
    <source>
        <dbReference type="EMBL" id="CCQ43257.1"/>
    </source>
</evidence>
<gene>
    <name evidence="2" type="primary">ARRB2</name>
</gene>
<name>L8ECB1_HUMAN</name>
<reference evidence="2" key="1">
    <citation type="journal article" date="2013" name="PLoS ONE">
        <title>Direct detection of alternative open reading frames translation products in human significantly expands the proteome.</title>
        <authorList>
            <person name="Vanderperre B."/>
            <person name="Lucier J.-F."/>
            <person name="Motard J."/>
            <person name="Tremblay G."/>
            <person name="Vanderperre S."/>
            <person name="Wisztorski M."/>
            <person name="Salzet M."/>
            <person name="Boisvert F.-M."/>
            <person name="Roucou X."/>
        </authorList>
    </citation>
    <scope>NUCLEOTIDE SEQUENCE</scope>
</reference>
<protein>
    <submittedName>
        <fullName evidence="2">Alternative protein ARRB2</fullName>
    </submittedName>
</protein>
<feature type="compositionally biased region" description="Basic and acidic residues" evidence="1">
    <location>
        <begin position="16"/>
        <end position="28"/>
    </location>
</feature>
<dbReference type="EMBL" id="HF583760">
    <property type="protein sequence ID" value="CCQ43257.1"/>
    <property type="molecule type" value="Genomic_DNA"/>
</dbReference>
<sequence>MTTMMINSARKRGGKKGGDGVGRGEGRIKIPTVNGGLSQPLFPSPHLEASSTNPFTLSPPSPQDTHWTLSC</sequence>
<feature type="region of interest" description="Disordered" evidence="1">
    <location>
        <begin position="1"/>
        <end position="71"/>
    </location>
</feature>
<accession>L8ECB1</accession>